<dbReference type="Proteomes" id="UP000243688">
    <property type="component" value="Unassembled WGS sequence"/>
</dbReference>
<sequence length="80" mass="9056">MHAGGPTAWPVSWPQAWPAGDEPYFLQALRAWYGRAVVVQTVRDTVRGIVADLRPDYVTVRSGNAMFFIRLRQIVWISPS</sequence>
<organism evidence="1 2">
    <name type="scientific">Candidatus Reconcilbacillus cellulovorans</name>
    <dbReference type="NCBI Taxonomy" id="1906605"/>
    <lineage>
        <taxon>Bacteria</taxon>
        <taxon>Bacillati</taxon>
        <taxon>Bacillota</taxon>
        <taxon>Bacilli</taxon>
        <taxon>Bacillales</taxon>
        <taxon>Paenibacillaceae</taxon>
        <taxon>Candidatus Reconcilbacillus</taxon>
    </lineage>
</organism>
<evidence type="ECO:0000313" key="1">
    <source>
        <dbReference type="EMBL" id="PDO11552.1"/>
    </source>
</evidence>
<reference evidence="1 2" key="1">
    <citation type="submission" date="2016-12" db="EMBL/GenBank/DDBJ databases">
        <title>Candidatus Reconcilibacillus cellulovorans genome.</title>
        <authorList>
            <person name="Kolinko S."/>
            <person name="Wu Y.-W."/>
            <person name="Tachea F."/>
            <person name="Denzel E."/>
            <person name="Hiras J."/>
            <person name="Baecker N."/>
            <person name="Chan L.J."/>
            <person name="Eichorst S.A."/>
            <person name="Frey D."/>
            <person name="Adams P.D."/>
            <person name="Pray T."/>
            <person name="Tanjore D."/>
            <person name="Petzold C.J."/>
            <person name="Gladden J.M."/>
            <person name="Simmons B.A."/>
            <person name="Singer S.W."/>
        </authorList>
    </citation>
    <scope>NUCLEOTIDE SEQUENCE [LARGE SCALE GENOMIC DNA]</scope>
    <source>
        <strain evidence="1">JTherm</strain>
    </source>
</reference>
<dbReference type="AlphaFoldDB" id="A0A2A6E3R1"/>
<evidence type="ECO:0008006" key="3">
    <source>
        <dbReference type="Google" id="ProtNLM"/>
    </source>
</evidence>
<protein>
    <recommendedName>
        <fullName evidence="3">DUF2642 domain-containing protein</fullName>
    </recommendedName>
</protein>
<accession>A0A2A6E3R1</accession>
<evidence type="ECO:0000313" key="2">
    <source>
        <dbReference type="Proteomes" id="UP000243688"/>
    </source>
</evidence>
<dbReference type="EMBL" id="MOXJ01000002">
    <property type="protein sequence ID" value="PDO11552.1"/>
    <property type="molecule type" value="Genomic_DNA"/>
</dbReference>
<gene>
    <name evidence="1" type="ORF">BLM47_01840</name>
</gene>
<name>A0A2A6E3R1_9BACL</name>
<comment type="caution">
    <text evidence="1">The sequence shown here is derived from an EMBL/GenBank/DDBJ whole genome shotgun (WGS) entry which is preliminary data.</text>
</comment>
<dbReference type="Pfam" id="PF10842">
    <property type="entry name" value="DUF2642"/>
    <property type="match status" value="1"/>
</dbReference>
<proteinExistence type="predicted"/>
<dbReference type="InterPro" id="IPR020139">
    <property type="entry name" value="DUF2642"/>
</dbReference>